<evidence type="ECO:0000313" key="1">
    <source>
        <dbReference type="EMBL" id="DAD33485.1"/>
    </source>
</evidence>
<organism evidence="1 2">
    <name type="scientific">Nelumbo nucifera</name>
    <name type="common">Sacred lotus</name>
    <dbReference type="NCBI Taxonomy" id="4432"/>
    <lineage>
        <taxon>Eukaryota</taxon>
        <taxon>Viridiplantae</taxon>
        <taxon>Streptophyta</taxon>
        <taxon>Embryophyta</taxon>
        <taxon>Tracheophyta</taxon>
        <taxon>Spermatophyta</taxon>
        <taxon>Magnoliopsida</taxon>
        <taxon>Proteales</taxon>
        <taxon>Nelumbonaceae</taxon>
        <taxon>Nelumbo</taxon>
    </lineage>
</organism>
<keyword evidence="2" id="KW-1185">Reference proteome</keyword>
<reference evidence="1 2" key="1">
    <citation type="journal article" date="2020" name="Mol. Biol. Evol.">
        <title>Distinct Expression and Methylation Patterns for Genes with Different Fates following a Single Whole-Genome Duplication in Flowering Plants.</title>
        <authorList>
            <person name="Shi T."/>
            <person name="Rahmani R.S."/>
            <person name="Gugger P.F."/>
            <person name="Wang M."/>
            <person name="Li H."/>
            <person name="Zhang Y."/>
            <person name="Li Z."/>
            <person name="Wang Q."/>
            <person name="Van de Peer Y."/>
            <person name="Marchal K."/>
            <person name="Chen J."/>
        </authorList>
    </citation>
    <scope>NUCLEOTIDE SEQUENCE [LARGE SCALE GENOMIC DNA]</scope>
    <source>
        <tissue evidence="1">Leaf</tissue>
    </source>
</reference>
<sequence length="44" mass="5099">MIETTISLSLYKWKPCVKTEENCSPLNVMQELDMTSFKRMLVGC</sequence>
<evidence type="ECO:0000313" key="2">
    <source>
        <dbReference type="Proteomes" id="UP000607653"/>
    </source>
</evidence>
<dbReference type="AlphaFoldDB" id="A0A822YR20"/>
<dbReference type="EMBL" id="DUZY01000003">
    <property type="protein sequence ID" value="DAD33485.1"/>
    <property type="molecule type" value="Genomic_DNA"/>
</dbReference>
<gene>
    <name evidence="1" type="ORF">HUJ06_012336</name>
</gene>
<proteinExistence type="predicted"/>
<protein>
    <submittedName>
        <fullName evidence="1">Uncharacterized protein</fullName>
    </submittedName>
</protein>
<comment type="caution">
    <text evidence="1">The sequence shown here is derived from an EMBL/GenBank/DDBJ whole genome shotgun (WGS) entry which is preliminary data.</text>
</comment>
<accession>A0A822YR20</accession>
<dbReference type="Proteomes" id="UP000607653">
    <property type="component" value="Unassembled WGS sequence"/>
</dbReference>
<name>A0A822YR20_NELNU</name>